<keyword evidence="2" id="KW-0285">Flavoprotein</keyword>
<proteinExistence type="predicted"/>
<dbReference type="Gene3D" id="3.50.50.60">
    <property type="entry name" value="FAD/NAD(P)-binding domain"/>
    <property type="match status" value="1"/>
</dbReference>
<name>A0ABU0JF12_9HYPH</name>
<dbReference type="Gene3D" id="3.30.9.10">
    <property type="entry name" value="D-Amino Acid Oxidase, subunit A, domain 2"/>
    <property type="match status" value="1"/>
</dbReference>
<evidence type="ECO:0000259" key="6">
    <source>
        <dbReference type="Pfam" id="PF01266"/>
    </source>
</evidence>
<dbReference type="EMBL" id="JAUSVX010000014">
    <property type="protein sequence ID" value="MDQ0472872.1"/>
    <property type="molecule type" value="Genomic_DNA"/>
</dbReference>
<dbReference type="InterPro" id="IPR045170">
    <property type="entry name" value="MTOX"/>
</dbReference>
<dbReference type="EC" id="1.5.3.1" evidence="7"/>
<dbReference type="PANTHER" id="PTHR10961">
    <property type="entry name" value="PEROXISOMAL SARCOSINE OXIDASE"/>
    <property type="match status" value="1"/>
</dbReference>
<dbReference type="InterPro" id="IPR036188">
    <property type="entry name" value="FAD/NAD-bd_sf"/>
</dbReference>
<dbReference type="Pfam" id="PF01266">
    <property type="entry name" value="DAO"/>
    <property type="match status" value="1"/>
</dbReference>
<comment type="caution">
    <text evidence="7">The sequence shown here is derived from an EMBL/GenBank/DDBJ whole genome shotgun (WGS) entry which is preliminary data.</text>
</comment>
<feature type="domain" description="FAD dependent oxidoreductase" evidence="6">
    <location>
        <begin position="2"/>
        <end position="348"/>
    </location>
</feature>
<dbReference type="InterPro" id="IPR006076">
    <property type="entry name" value="FAD-dep_OxRdtase"/>
</dbReference>
<dbReference type="GO" id="GO:0008115">
    <property type="term" value="F:sarcosine oxidase activity"/>
    <property type="evidence" value="ECO:0007669"/>
    <property type="project" value="UniProtKB-EC"/>
</dbReference>
<dbReference type="SUPFAM" id="SSF54373">
    <property type="entry name" value="FAD-linked reductases, C-terminal domain"/>
    <property type="match status" value="1"/>
</dbReference>
<protein>
    <submittedName>
        <fullName evidence="7">Sarcosine oxidase</fullName>
        <ecNumber evidence="7">1.5.3.1</ecNumber>
    </submittedName>
</protein>
<evidence type="ECO:0000313" key="8">
    <source>
        <dbReference type="Proteomes" id="UP001242480"/>
    </source>
</evidence>
<gene>
    <name evidence="7" type="ORF">QO011_005905</name>
</gene>
<comment type="cofactor">
    <cofactor evidence="1">
        <name>FAD</name>
        <dbReference type="ChEBI" id="CHEBI:57692"/>
    </cofactor>
</comment>
<sequence length="370" mass="39563">MRITIVGGGIVGLSTAWALTKRGHAVTLVERAGLPNPLSASGDHHRIIRRAYGGADGYARTITEAFEAWEALWRDLGHRHLDAVGVLCVSQKPGDEAEQFREGLDRGGYAYRRFDPEEAAARWPFLDAAALRYAFLSEEGGALHCRRIAADLAAWLAARGVVLRTHTEVAAVDTAQARVVTSAGETIEADRVVVAAGAWVLRLFPDLAGTLALFRQALAYVTPPADLAAAWAKAPVLLDIGGDADGYAIPPSGGGGLKFGSGRHKVPADDPDADRTPRPGEGETIRRWFSPPIARIEDYAIADVVTCAYTFTADKRFFLSPRGRTLVVSACSGHGYKFGAAVGRRVAEAAETGDVEGLERWLKAELPAQA</sequence>
<organism evidence="7 8">
    <name type="scientific">Labrys wisconsinensis</name>
    <dbReference type="NCBI Taxonomy" id="425677"/>
    <lineage>
        <taxon>Bacteria</taxon>
        <taxon>Pseudomonadati</taxon>
        <taxon>Pseudomonadota</taxon>
        <taxon>Alphaproteobacteria</taxon>
        <taxon>Hyphomicrobiales</taxon>
        <taxon>Xanthobacteraceae</taxon>
        <taxon>Labrys</taxon>
    </lineage>
</organism>
<dbReference type="Proteomes" id="UP001242480">
    <property type="component" value="Unassembled WGS sequence"/>
</dbReference>
<reference evidence="7 8" key="1">
    <citation type="submission" date="2023-07" db="EMBL/GenBank/DDBJ databases">
        <title>Genomic Encyclopedia of Type Strains, Phase IV (KMG-IV): sequencing the most valuable type-strain genomes for metagenomic binning, comparative biology and taxonomic classification.</title>
        <authorList>
            <person name="Goeker M."/>
        </authorList>
    </citation>
    <scope>NUCLEOTIDE SEQUENCE [LARGE SCALE GENOMIC DNA]</scope>
    <source>
        <strain evidence="7 8">DSM 19619</strain>
    </source>
</reference>
<keyword evidence="8" id="KW-1185">Reference proteome</keyword>
<evidence type="ECO:0000256" key="3">
    <source>
        <dbReference type="ARBA" id="ARBA00022827"/>
    </source>
</evidence>
<dbReference type="PANTHER" id="PTHR10961:SF46">
    <property type="entry name" value="PEROXISOMAL SARCOSINE OXIDASE"/>
    <property type="match status" value="1"/>
</dbReference>
<feature type="compositionally biased region" description="Basic and acidic residues" evidence="5">
    <location>
        <begin position="273"/>
        <end position="284"/>
    </location>
</feature>
<keyword evidence="3" id="KW-0274">FAD</keyword>
<evidence type="ECO:0000313" key="7">
    <source>
        <dbReference type="EMBL" id="MDQ0472872.1"/>
    </source>
</evidence>
<dbReference type="SUPFAM" id="SSF51905">
    <property type="entry name" value="FAD/NAD(P)-binding domain"/>
    <property type="match status" value="1"/>
</dbReference>
<accession>A0ABU0JF12</accession>
<evidence type="ECO:0000256" key="1">
    <source>
        <dbReference type="ARBA" id="ARBA00001974"/>
    </source>
</evidence>
<evidence type="ECO:0000256" key="4">
    <source>
        <dbReference type="ARBA" id="ARBA00023002"/>
    </source>
</evidence>
<evidence type="ECO:0000256" key="5">
    <source>
        <dbReference type="SAM" id="MobiDB-lite"/>
    </source>
</evidence>
<feature type="region of interest" description="Disordered" evidence="5">
    <location>
        <begin position="253"/>
        <end position="284"/>
    </location>
</feature>
<keyword evidence="4 7" id="KW-0560">Oxidoreductase</keyword>
<dbReference type="RefSeq" id="WP_307280350.1">
    <property type="nucleotide sequence ID" value="NZ_JAUSVX010000014.1"/>
</dbReference>
<evidence type="ECO:0000256" key="2">
    <source>
        <dbReference type="ARBA" id="ARBA00022630"/>
    </source>
</evidence>